<dbReference type="GO" id="GO:0000150">
    <property type="term" value="F:DNA strand exchange activity"/>
    <property type="evidence" value="ECO:0007669"/>
    <property type="project" value="InterPro"/>
</dbReference>
<dbReference type="InterPro" id="IPR025827">
    <property type="entry name" value="Zn_ribbon_recom_dom"/>
</dbReference>
<dbReference type="EMBL" id="JAEKMH010000004">
    <property type="protein sequence ID" value="MBJ3786395.1"/>
    <property type="molecule type" value="Genomic_DNA"/>
</dbReference>
<feature type="domain" description="Recombinase" evidence="3">
    <location>
        <begin position="221"/>
        <end position="332"/>
    </location>
</feature>
<dbReference type="PANTHER" id="PTHR30461:SF2">
    <property type="entry name" value="SERINE RECOMBINASE PINE-RELATED"/>
    <property type="match status" value="1"/>
</dbReference>
<evidence type="ECO:0000313" key="5">
    <source>
        <dbReference type="Proteomes" id="UP000602124"/>
    </source>
</evidence>
<gene>
    <name evidence="4" type="ORF">JEQ47_16840</name>
</gene>
<keyword evidence="5" id="KW-1185">Reference proteome</keyword>
<dbReference type="PROSITE" id="PS51737">
    <property type="entry name" value="RECOMBINASE_DNA_BIND"/>
    <property type="match status" value="1"/>
</dbReference>
<dbReference type="InterPro" id="IPR011109">
    <property type="entry name" value="DNA_bind_recombinase_dom"/>
</dbReference>
<dbReference type="PANTHER" id="PTHR30461">
    <property type="entry name" value="DNA-INVERTASE FROM LAMBDOID PROPHAGE"/>
    <property type="match status" value="1"/>
</dbReference>
<dbReference type="InterPro" id="IPR006119">
    <property type="entry name" value="Resolv_N"/>
</dbReference>
<keyword evidence="1" id="KW-0238">DNA-binding</keyword>
<dbReference type="Pfam" id="PF07508">
    <property type="entry name" value="Recombinase"/>
    <property type="match status" value="1"/>
</dbReference>
<reference evidence="4" key="1">
    <citation type="submission" date="2020-12" db="EMBL/GenBank/DDBJ databases">
        <title>Devosia sp. MSA67 isolated from Mo River.</title>
        <authorList>
            <person name="Ma F."/>
            <person name="Zi Z."/>
        </authorList>
    </citation>
    <scope>NUCLEOTIDE SEQUENCE</scope>
    <source>
        <strain evidence="4">MSA67</strain>
    </source>
</reference>
<dbReference type="Gene3D" id="3.40.50.1390">
    <property type="entry name" value="Resolvase, N-terminal catalytic domain"/>
    <property type="match status" value="1"/>
</dbReference>
<dbReference type="AlphaFoldDB" id="A0A934J276"/>
<sequence>MDTFDHDQFYINPSATTDANMDSTSVYGLASADLPPVSEDDIERALLVLQMEKNDLIKKRKVANRKLADETNTYGRTSVNPREFAVSKERQDEDADAAVLKFGLPPIADRYFDHGIRGVTWEQRKGLMALIAKLSNPKSYGCVLFVEDIDRMLRDEGVLFRIGPILRQNGIRVYDRNGLVDAPRLLEAAARAVAAYRLLCERSLRARRSSMKKGRIHGGIPFGYEYSGRARIRPNANREVVNTIYEMRTRGEDTGTIARYLQSIDAPRPGTAEWSTTSVLAILKREIYTGWVVYKCGDGEEYRTFNPDLIIVQKEVWERAQVINILNARDKSSPMVSKGAKEPMLLSGQCECSDCGEKAHAAYQSAKGRHLVCSNHVRSGNCVSVAFPYDRTEARVLIKMRDVLRDQVYEEAFQRELVDGIRSRALEIEAKRVEKAAELIRERQRYDKNRQMAYDASEMHNYRDLLEKNLVRIAELEGEISNMRTPNYASFAEGDLPTLRDSIDAYIAAGPFKAVTPQDEQVRRIIQAIVSTVKLEVTSDTGRRQRTILDFGAAVGVKDPMLVFQDVYDYEDDPKLIKFEQRTRIAGMLKQADWALDAARAGALSDHVVIKAYFGTLPADRLQRFLSLVCLAATHDLPLKTTVDLDGFRNSAYWKAFNKLRKSAVALQQFVDVVSETCGTKVHAFFGKLRTKKKPLERMLEVDHPLLQHPICQKEGFAMSEDQWKIVRCKLTSIEASPRAAERLITARFDLDRLFAAVRANVTMVAVAGKHGAGNTNRRLTELQASGDFERITHALLKDAGLDLGNQPVPFF</sequence>
<dbReference type="InterPro" id="IPR050639">
    <property type="entry name" value="SSR_resolvase"/>
</dbReference>
<dbReference type="InterPro" id="IPR036162">
    <property type="entry name" value="Resolvase-like_N_sf"/>
</dbReference>
<dbReference type="RefSeq" id="WP_198877585.1">
    <property type="nucleotide sequence ID" value="NZ_JAEKMH010000004.1"/>
</dbReference>
<dbReference type="Gene3D" id="3.90.1750.20">
    <property type="entry name" value="Putative Large Serine Recombinase, Chain B, Domain 2"/>
    <property type="match status" value="1"/>
</dbReference>
<keyword evidence="2" id="KW-0233">DNA recombination</keyword>
<dbReference type="Pfam" id="PF00239">
    <property type="entry name" value="Resolvase"/>
    <property type="match status" value="1"/>
</dbReference>
<dbReference type="Pfam" id="PF13408">
    <property type="entry name" value="Zn_ribbon_recom"/>
    <property type="match status" value="1"/>
</dbReference>
<name>A0A934J276_9HYPH</name>
<accession>A0A934J276</accession>
<proteinExistence type="predicted"/>
<evidence type="ECO:0000313" key="4">
    <source>
        <dbReference type="EMBL" id="MBJ3786395.1"/>
    </source>
</evidence>
<dbReference type="Proteomes" id="UP000602124">
    <property type="component" value="Unassembled WGS sequence"/>
</dbReference>
<organism evidence="4 5">
    <name type="scientific">Devosia sediminis</name>
    <dbReference type="NCBI Taxonomy" id="2798801"/>
    <lineage>
        <taxon>Bacteria</taxon>
        <taxon>Pseudomonadati</taxon>
        <taxon>Pseudomonadota</taxon>
        <taxon>Alphaproteobacteria</taxon>
        <taxon>Hyphomicrobiales</taxon>
        <taxon>Devosiaceae</taxon>
        <taxon>Devosia</taxon>
    </lineage>
</organism>
<dbReference type="SMART" id="SM00857">
    <property type="entry name" value="Resolvase"/>
    <property type="match status" value="1"/>
</dbReference>
<protein>
    <submittedName>
        <fullName evidence="4">Recombinase family protein</fullName>
    </submittedName>
</protein>
<evidence type="ECO:0000259" key="3">
    <source>
        <dbReference type="PROSITE" id="PS51737"/>
    </source>
</evidence>
<dbReference type="SUPFAM" id="SSF53041">
    <property type="entry name" value="Resolvase-like"/>
    <property type="match status" value="1"/>
</dbReference>
<evidence type="ECO:0000256" key="1">
    <source>
        <dbReference type="ARBA" id="ARBA00023125"/>
    </source>
</evidence>
<dbReference type="InterPro" id="IPR038109">
    <property type="entry name" value="DNA_bind_recomb_sf"/>
</dbReference>
<dbReference type="GO" id="GO:0003677">
    <property type="term" value="F:DNA binding"/>
    <property type="evidence" value="ECO:0007669"/>
    <property type="project" value="UniProtKB-KW"/>
</dbReference>
<comment type="caution">
    <text evidence="4">The sequence shown here is derived from an EMBL/GenBank/DDBJ whole genome shotgun (WGS) entry which is preliminary data.</text>
</comment>
<evidence type="ECO:0000256" key="2">
    <source>
        <dbReference type="ARBA" id="ARBA00023172"/>
    </source>
</evidence>